<keyword evidence="2" id="KW-0479">Metal-binding</keyword>
<evidence type="ECO:0000313" key="7">
    <source>
        <dbReference type="Proteomes" id="UP001589834"/>
    </source>
</evidence>
<dbReference type="InterPro" id="IPR055438">
    <property type="entry name" value="AstE_AspA_cat"/>
</dbReference>
<keyword evidence="7" id="KW-1185">Reference proteome</keyword>
<keyword evidence="3" id="KW-0378">Hydrolase</keyword>
<dbReference type="RefSeq" id="WP_293220100.1">
    <property type="nucleotide sequence ID" value="NZ_JBHLTN010000002.1"/>
</dbReference>
<gene>
    <name evidence="6" type="ORF">ACFFGG_00805</name>
</gene>
<sequence>MKLKDTRLEVLPRDLSAYRAGNTGIDYVHRFDSGRPGPHVLINALTHGNEICGMVAATHLLDTGVRPLIGTLTVSFAHVQAYEAFQAEDPFANRQLVHNLNRVWSADWLDGAEDSPELRRARALRPVVAAADHILDIHSTSHDGGPFWVYPGFERNARAALAIGARGAVVTHLVMPSGLGSGTPLIQHGRHGLAGGGAGVALVVECGQHFLRASAEVATRTALDFLAHFGLIDAPAPASQPATQRRFELLRTCMVQTEAFRFVRPLQGFETFAQGELIATDGEAGEIRAPCDECTVFMPTRKPIVGREAVYLTQPLAA</sequence>
<dbReference type="SUPFAM" id="SSF53187">
    <property type="entry name" value="Zn-dependent exopeptidases"/>
    <property type="match status" value="1"/>
</dbReference>
<evidence type="ECO:0000256" key="1">
    <source>
        <dbReference type="ARBA" id="ARBA00001947"/>
    </source>
</evidence>
<comment type="caution">
    <text evidence="6">The sequence shown here is derived from an EMBL/GenBank/DDBJ whole genome shotgun (WGS) entry which is preliminary data.</text>
</comment>
<evidence type="ECO:0000313" key="6">
    <source>
        <dbReference type="EMBL" id="MFC0591085.1"/>
    </source>
</evidence>
<evidence type="ECO:0000256" key="3">
    <source>
        <dbReference type="ARBA" id="ARBA00022801"/>
    </source>
</evidence>
<dbReference type="PANTHER" id="PTHR15162:SF7">
    <property type="entry name" value="SUCCINYLGLUTAMATE DESUCCINYLASE"/>
    <property type="match status" value="1"/>
</dbReference>
<dbReference type="EMBL" id="JBHLTN010000002">
    <property type="protein sequence ID" value="MFC0591085.1"/>
    <property type="molecule type" value="Genomic_DNA"/>
</dbReference>
<feature type="domain" description="Succinylglutamate desuccinylase/Aspartoacylase catalytic" evidence="5">
    <location>
        <begin position="36"/>
        <end position="142"/>
    </location>
</feature>
<proteinExistence type="predicted"/>
<reference evidence="6 7" key="1">
    <citation type="submission" date="2024-09" db="EMBL/GenBank/DDBJ databases">
        <authorList>
            <person name="Sun Q."/>
            <person name="Mori K."/>
        </authorList>
    </citation>
    <scope>NUCLEOTIDE SEQUENCE [LARGE SCALE GENOMIC DNA]</scope>
    <source>
        <strain evidence="6 7">NCAIM B.02336</strain>
    </source>
</reference>
<evidence type="ECO:0000256" key="4">
    <source>
        <dbReference type="ARBA" id="ARBA00022833"/>
    </source>
</evidence>
<keyword evidence="4" id="KW-0862">Zinc</keyword>
<evidence type="ECO:0000259" key="5">
    <source>
        <dbReference type="Pfam" id="PF24827"/>
    </source>
</evidence>
<dbReference type="PANTHER" id="PTHR15162">
    <property type="entry name" value="ASPARTOACYLASE"/>
    <property type="match status" value="1"/>
</dbReference>
<dbReference type="InterPro" id="IPR050178">
    <property type="entry name" value="AspA/AstE_fam"/>
</dbReference>
<evidence type="ECO:0000256" key="2">
    <source>
        <dbReference type="ARBA" id="ARBA00022723"/>
    </source>
</evidence>
<dbReference type="Gene3D" id="3.40.630.10">
    <property type="entry name" value="Zn peptidases"/>
    <property type="match status" value="1"/>
</dbReference>
<comment type="cofactor">
    <cofactor evidence="1">
        <name>Zn(2+)</name>
        <dbReference type="ChEBI" id="CHEBI:29105"/>
    </cofactor>
</comment>
<dbReference type="Proteomes" id="UP001589834">
    <property type="component" value="Unassembled WGS sequence"/>
</dbReference>
<organism evidence="6 7">
    <name type="scientific">Ottowia pentelensis</name>
    <dbReference type="NCBI Taxonomy" id="511108"/>
    <lineage>
        <taxon>Bacteria</taxon>
        <taxon>Pseudomonadati</taxon>
        <taxon>Pseudomonadota</taxon>
        <taxon>Betaproteobacteria</taxon>
        <taxon>Burkholderiales</taxon>
        <taxon>Comamonadaceae</taxon>
        <taxon>Ottowia</taxon>
    </lineage>
</organism>
<accession>A0ABV6PMQ7</accession>
<protein>
    <submittedName>
        <fullName evidence="6">Succinylglutamate desuccinylase/aspartoacylase family protein</fullName>
    </submittedName>
</protein>
<dbReference type="Pfam" id="PF24827">
    <property type="entry name" value="AstE_AspA_cat"/>
    <property type="match status" value="1"/>
</dbReference>
<name>A0ABV6PMQ7_9BURK</name>